<name>A0A4P9X7R1_9FUNG</name>
<dbReference type="GO" id="GO:0005524">
    <property type="term" value="F:ATP binding"/>
    <property type="evidence" value="ECO:0007669"/>
    <property type="project" value="UniProtKB-KW"/>
</dbReference>
<reference evidence="18" key="1">
    <citation type="journal article" date="2018" name="Nat. Microbiol.">
        <title>Leveraging single-cell genomics to expand the fungal tree of life.</title>
        <authorList>
            <person name="Ahrendt S.R."/>
            <person name="Quandt C.A."/>
            <person name="Ciobanu D."/>
            <person name="Clum A."/>
            <person name="Salamov A."/>
            <person name="Andreopoulos B."/>
            <person name="Cheng J.F."/>
            <person name="Woyke T."/>
            <person name="Pelin A."/>
            <person name="Henrissat B."/>
            <person name="Reynolds N.K."/>
            <person name="Benny G.L."/>
            <person name="Smith M.E."/>
            <person name="James T.Y."/>
            <person name="Grigoriev I.V."/>
        </authorList>
    </citation>
    <scope>NUCLEOTIDE SEQUENCE [LARGE SCALE GENOMIC DNA]</scope>
    <source>
        <strain evidence="18">ATCC 52028</strain>
    </source>
</reference>
<dbReference type="Pfam" id="PF04928">
    <property type="entry name" value="PAP_central"/>
    <property type="match status" value="1"/>
</dbReference>
<feature type="domain" description="Poly(A) polymerase central" evidence="15">
    <location>
        <begin position="198"/>
        <end position="332"/>
    </location>
</feature>
<keyword evidence="12" id="KW-0539">Nucleus</keyword>
<dbReference type="EC" id="2.7.7.19" evidence="5"/>
<dbReference type="Pfam" id="PF04926">
    <property type="entry name" value="PAP_RNA-bind"/>
    <property type="match status" value="2"/>
</dbReference>
<evidence type="ECO:0000256" key="8">
    <source>
        <dbReference type="ARBA" id="ARBA00022723"/>
    </source>
</evidence>
<feature type="domain" description="Poly(A) polymerase nucleotidyltransferase" evidence="16">
    <location>
        <begin position="1"/>
        <end position="193"/>
    </location>
</feature>
<dbReference type="InterPro" id="IPR043519">
    <property type="entry name" value="NT_sf"/>
</dbReference>
<dbReference type="SUPFAM" id="SSF81301">
    <property type="entry name" value="Nucleotidyltransferase"/>
    <property type="match status" value="1"/>
</dbReference>
<accession>A0A4P9X7R1</accession>
<dbReference type="CDD" id="cd05402">
    <property type="entry name" value="NT_PAP_TUTase"/>
    <property type="match status" value="1"/>
</dbReference>
<evidence type="ECO:0000259" key="15">
    <source>
        <dbReference type="Pfam" id="PF04928"/>
    </source>
</evidence>
<evidence type="ECO:0000256" key="11">
    <source>
        <dbReference type="ARBA" id="ARBA00022842"/>
    </source>
</evidence>
<keyword evidence="9" id="KW-0547">Nucleotide-binding</keyword>
<proteinExistence type="inferred from homology"/>
<evidence type="ECO:0000256" key="1">
    <source>
        <dbReference type="ARBA" id="ARBA00001936"/>
    </source>
</evidence>
<comment type="subcellular location">
    <subcellularLocation>
        <location evidence="3">Nucleus</location>
    </subcellularLocation>
</comment>
<evidence type="ECO:0000256" key="13">
    <source>
        <dbReference type="SAM" id="MobiDB-lite"/>
    </source>
</evidence>
<dbReference type="Pfam" id="PF20750">
    <property type="entry name" value="PAP_NTPase"/>
    <property type="match status" value="1"/>
</dbReference>
<feature type="domain" description="Poly(A) polymerase RNA-binding" evidence="14">
    <location>
        <begin position="356"/>
        <end position="483"/>
    </location>
</feature>
<keyword evidence="10" id="KW-0067">ATP-binding</keyword>
<evidence type="ECO:0000256" key="2">
    <source>
        <dbReference type="ARBA" id="ARBA00001946"/>
    </source>
</evidence>
<dbReference type="Gene3D" id="1.10.1410.10">
    <property type="match status" value="1"/>
</dbReference>
<dbReference type="InterPro" id="IPR007012">
    <property type="entry name" value="PolA_pol_cen_dom"/>
</dbReference>
<dbReference type="GO" id="GO:0031123">
    <property type="term" value="P:RNA 3'-end processing"/>
    <property type="evidence" value="ECO:0007669"/>
    <property type="project" value="InterPro"/>
</dbReference>
<dbReference type="GO" id="GO:0005634">
    <property type="term" value="C:nucleus"/>
    <property type="evidence" value="ECO:0007669"/>
    <property type="project" value="UniProtKB-SubCell"/>
</dbReference>
<keyword evidence="11" id="KW-0460">Magnesium</keyword>
<evidence type="ECO:0000256" key="7">
    <source>
        <dbReference type="ARBA" id="ARBA00022679"/>
    </source>
</evidence>
<evidence type="ECO:0000256" key="6">
    <source>
        <dbReference type="ARBA" id="ARBA00022664"/>
    </source>
</evidence>
<comment type="cofactor">
    <cofactor evidence="2">
        <name>Mg(2+)</name>
        <dbReference type="ChEBI" id="CHEBI:18420"/>
    </cofactor>
</comment>
<dbReference type="Proteomes" id="UP000274922">
    <property type="component" value="Unassembled WGS sequence"/>
</dbReference>
<dbReference type="GO" id="GO:0003723">
    <property type="term" value="F:RNA binding"/>
    <property type="evidence" value="ECO:0007669"/>
    <property type="project" value="InterPro"/>
</dbReference>
<keyword evidence="18" id="KW-1185">Reference proteome</keyword>
<feature type="region of interest" description="Disordered" evidence="13">
    <location>
        <begin position="556"/>
        <end position="627"/>
    </location>
</feature>
<evidence type="ECO:0000256" key="5">
    <source>
        <dbReference type="ARBA" id="ARBA00012388"/>
    </source>
</evidence>
<feature type="compositionally biased region" description="Low complexity" evidence="13">
    <location>
        <begin position="567"/>
        <end position="600"/>
    </location>
</feature>
<evidence type="ECO:0000259" key="14">
    <source>
        <dbReference type="Pfam" id="PF04926"/>
    </source>
</evidence>
<organism evidence="17 18">
    <name type="scientific">Caulochytrium protostelioides</name>
    <dbReference type="NCBI Taxonomy" id="1555241"/>
    <lineage>
        <taxon>Eukaryota</taxon>
        <taxon>Fungi</taxon>
        <taxon>Fungi incertae sedis</taxon>
        <taxon>Chytridiomycota</taxon>
        <taxon>Chytridiomycota incertae sedis</taxon>
        <taxon>Chytridiomycetes</taxon>
        <taxon>Caulochytriales</taxon>
        <taxon>Caulochytriaceae</taxon>
        <taxon>Caulochytrium</taxon>
    </lineage>
</organism>
<dbReference type="AlphaFoldDB" id="A0A4P9X7R1"/>
<dbReference type="FunFam" id="1.10.1410.10:FF:000001">
    <property type="entry name" value="Putative poly(A) polymerase gamma"/>
    <property type="match status" value="1"/>
</dbReference>
<comment type="cofactor">
    <cofactor evidence="1">
        <name>Mn(2+)</name>
        <dbReference type="ChEBI" id="CHEBI:29035"/>
    </cofactor>
</comment>
<dbReference type="GO" id="GO:0046872">
    <property type="term" value="F:metal ion binding"/>
    <property type="evidence" value="ECO:0007669"/>
    <property type="project" value="UniProtKB-KW"/>
</dbReference>
<dbReference type="FunFam" id="3.30.460.10:FF:000002">
    <property type="entry name" value="Poly(A) polymerase alpha, putative"/>
    <property type="match status" value="1"/>
</dbReference>
<evidence type="ECO:0000313" key="17">
    <source>
        <dbReference type="EMBL" id="RKP01090.1"/>
    </source>
</evidence>
<comment type="similarity">
    <text evidence="4">Belongs to the poly(A) polymerase family.</text>
</comment>
<evidence type="ECO:0000259" key="16">
    <source>
        <dbReference type="Pfam" id="PF20750"/>
    </source>
</evidence>
<dbReference type="EMBL" id="ML014186">
    <property type="protein sequence ID" value="RKP01090.1"/>
    <property type="molecule type" value="Genomic_DNA"/>
</dbReference>
<keyword evidence="6" id="KW-0507">mRNA processing</keyword>
<dbReference type="SUPFAM" id="SSF55003">
    <property type="entry name" value="PAP/Archaeal CCA-adding enzyme, C-terminal domain"/>
    <property type="match status" value="1"/>
</dbReference>
<evidence type="ECO:0000313" key="18">
    <source>
        <dbReference type="Proteomes" id="UP000274922"/>
    </source>
</evidence>
<dbReference type="OrthoDB" id="412748at2759"/>
<dbReference type="PANTHER" id="PTHR10682">
    <property type="entry name" value="POLY A POLYMERASE"/>
    <property type="match status" value="1"/>
</dbReference>
<sequence length="627" mass="68134">MTPPLSRAKPTQLDEALTNNLIRQLKRMDQYETERERNKRARFLALLTKLFRGFVTQIGIANKMPVALAQKAGGNIHAFGSYRLGVHGRASDIDALCVAPKFVTRDDFFTTFAEQLRARPECSELGSVPDAYVPVIKMVFDGIDVDITFAQLGRAQIPPDLDLADNNLLRFLDERCVRSLNGSRVTDQILHLVPDVETFRTTLRCIKVWAKRRAIYANVMGFFGGVAWAICVARICQLYPNASASTVVRKVFEHLGRWTWPQPVMLCPVANSGPLDVREWNPVQYPHDRQHIMPVITPSYPCMCATHNILPSTRTIMTAELQRAAKIVADLVPVDQVEDGIMDRPTGWEPLFEKHTFFHTYKSFLRVIASSPSADVQLRWAGLVEARLRKFVAKLEATGLFRIVHPFVNGFECDVVCRGPDEVADAKMGDPPEEQEALAKLIPEQPAITSADGAGAAATAAAIAAASHDVMRIYTASFYIGLAPLHRNAAAAAAAAATAAAAPSQGYGHLSSEPHDLAWAEREFHQLVAQWDGYNAETMGLVVRFLKSRDLPPEVWESGAPVPPPAAAQASSAAAPEAAAPAVSAAAATAPAAALTPVEAKPSALPAAKQALADPPADANPTKRVKV</sequence>
<evidence type="ECO:0000256" key="12">
    <source>
        <dbReference type="ARBA" id="ARBA00023242"/>
    </source>
</evidence>
<dbReference type="Gene3D" id="3.30.70.590">
    <property type="entry name" value="Poly(A) polymerase predicted RNA binding domain"/>
    <property type="match status" value="1"/>
</dbReference>
<feature type="domain" description="Poly(A) polymerase RNA-binding" evidence="14">
    <location>
        <begin position="516"/>
        <end position="561"/>
    </location>
</feature>
<evidence type="ECO:0000256" key="3">
    <source>
        <dbReference type="ARBA" id="ARBA00004123"/>
    </source>
</evidence>
<evidence type="ECO:0000256" key="10">
    <source>
        <dbReference type="ARBA" id="ARBA00022840"/>
    </source>
</evidence>
<dbReference type="InterPro" id="IPR011068">
    <property type="entry name" value="NuclTrfase_I-like_C"/>
</dbReference>
<dbReference type="InterPro" id="IPR048840">
    <property type="entry name" value="PolA_pol_NTPase"/>
</dbReference>
<dbReference type="Gene3D" id="3.30.460.10">
    <property type="entry name" value="Beta Polymerase, domain 2"/>
    <property type="match status" value="1"/>
</dbReference>
<keyword evidence="7" id="KW-0808">Transferase</keyword>
<keyword evidence="8" id="KW-0479">Metal-binding</keyword>
<protein>
    <recommendedName>
        <fullName evidence="5">polynucleotide adenylyltransferase</fullName>
        <ecNumber evidence="5">2.7.7.19</ecNumber>
    </recommendedName>
</protein>
<dbReference type="SUPFAM" id="SSF81631">
    <property type="entry name" value="PAP/OAS1 substrate-binding domain"/>
    <property type="match status" value="1"/>
</dbReference>
<gene>
    <name evidence="17" type="ORF">CXG81DRAFT_29838</name>
</gene>
<dbReference type="GO" id="GO:1990817">
    <property type="term" value="F:poly(A) RNA polymerase activity"/>
    <property type="evidence" value="ECO:0007669"/>
    <property type="project" value="UniProtKB-EC"/>
</dbReference>
<dbReference type="STRING" id="1555241.A0A4P9X7R1"/>
<evidence type="ECO:0000256" key="9">
    <source>
        <dbReference type="ARBA" id="ARBA00022741"/>
    </source>
</evidence>
<dbReference type="PANTHER" id="PTHR10682:SF10">
    <property type="entry name" value="POLYNUCLEOTIDE ADENYLYLTRANSFERASE"/>
    <property type="match status" value="1"/>
</dbReference>
<dbReference type="GO" id="GO:0006397">
    <property type="term" value="P:mRNA processing"/>
    <property type="evidence" value="ECO:0007669"/>
    <property type="project" value="UniProtKB-KW"/>
</dbReference>
<evidence type="ECO:0000256" key="4">
    <source>
        <dbReference type="ARBA" id="ARBA00010912"/>
    </source>
</evidence>
<dbReference type="InterPro" id="IPR007010">
    <property type="entry name" value="PolA_pol_RNA-bd_dom"/>
</dbReference>